<sequence>MQTTAEHTEAFTLDTEDAVESFLELDVEQGKLMVIECKADRTVHMSRTFKDGRITDYAFCPLPTGHKAAYDFRNPELPSVEISTLTGPVIIAPNSDGSFYTITGTGVTSHAGFPCDDAIDCDPGLFVTRRLSHAPALCLRVSFCVGVREENVGARCVLHRLSAQLT</sequence>
<name>A0AAD9DB55_9STRA</name>
<organism evidence="1 2">
    <name type="scientific">Skeletonema marinoi</name>
    <dbReference type="NCBI Taxonomy" id="267567"/>
    <lineage>
        <taxon>Eukaryota</taxon>
        <taxon>Sar</taxon>
        <taxon>Stramenopiles</taxon>
        <taxon>Ochrophyta</taxon>
        <taxon>Bacillariophyta</taxon>
        <taxon>Coscinodiscophyceae</taxon>
        <taxon>Thalassiosirophycidae</taxon>
        <taxon>Thalassiosirales</taxon>
        <taxon>Skeletonemataceae</taxon>
        <taxon>Skeletonema</taxon>
        <taxon>Skeletonema marinoi-dohrnii complex</taxon>
    </lineage>
</organism>
<protein>
    <submittedName>
        <fullName evidence="1">Uncharacterized protein</fullName>
    </submittedName>
</protein>
<evidence type="ECO:0000313" key="1">
    <source>
        <dbReference type="EMBL" id="KAK1741041.1"/>
    </source>
</evidence>
<keyword evidence="2" id="KW-1185">Reference proteome</keyword>
<dbReference type="EMBL" id="JATAAI010000014">
    <property type="protein sequence ID" value="KAK1741041.1"/>
    <property type="molecule type" value="Genomic_DNA"/>
</dbReference>
<proteinExistence type="predicted"/>
<evidence type="ECO:0000313" key="2">
    <source>
        <dbReference type="Proteomes" id="UP001224775"/>
    </source>
</evidence>
<reference evidence="1" key="1">
    <citation type="submission" date="2023-06" db="EMBL/GenBank/DDBJ databases">
        <title>Survivors Of The Sea: Transcriptome response of Skeletonema marinoi to long-term dormancy.</title>
        <authorList>
            <person name="Pinder M.I.M."/>
            <person name="Kourtchenko O."/>
            <person name="Robertson E.K."/>
            <person name="Larsson T."/>
            <person name="Maumus F."/>
            <person name="Osuna-Cruz C.M."/>
            <person name="Vancaester E."/>
            <person name="Stenow R."/>
            <person name="Vandepoele K."/>
            <person name="Ploug H."/>
            <person name="Bruchert V."/>
            <person name="Godhe A."/>
            <person name="Topel M."/>
        </authorList>
    </citation>
    <scope>NUCLEOTIDE SEQUENCE</scope>
    <source>
        <strain evidence="1">R05AC</strain>
    </source>
</reference>
<accession>A0AAD9DB55</accession>
<gene>
    <name evidence="1" type="ORF">QTG54_008293</name>
</gene>
<dbReference type="AlphaFoldDB" id="A0AAD9DB55"/>
<dbReference type="Proteomes" id="UP001224775">
    <property type="component" value="Unassembled WGS sequence"/>
</dbReference>
<comment type="caution">
    <text evidence="1">The sequence shown here is derived from an EMBL/GenBank/DDBJ whole genome shotgun (WGS) entry which is preliminary data.</text>
</comment>